<dbReference type="SUPFAM" id="SSF63825">
    <property type="entry name" value="YWTD domain"/>
    <property type="match status" value="1"/>
</dbReference>
<comment type="caution">
    <text evidence="1">The sequence shown here is derived from an EMBL/GenBank/DDBJ whole genome shotgun (WGS) entry which is preliminary data.</text>
</comment>
<accession>A0A9D4FLK6</accession>
<evidence type="ECO:0000313" key="2">
    <source>
        <dbReference type="Proteomes" id="UP000828390"/>
    </source>
</evidence>
<dbReference type="Proteomes" id="UP000828390">
    <property type="component" value="Unassembled WGS sequence"/>
</dbReference>
<keyword evidence="2" id="KW-1185">Reference proteome</keyword>
<proteinExistence type="predicted"/>
<organism evidence="1 2">
    <name type="scientific">Dreissena polymorpha</name>
    <name type="common">Zebra mussel</name>
    <name type="synonym">Mytilus polymorpha</name>
    <dbReference type="NCBI Taxonomy" id="45954"/>
    <lineage>
        <taxon>Eukaryota</taxon>
        <taxon>Metazoa</taxon>
        <taxon>Spiralia</taxon>
        <taxon>Lophotrochozoa</taxon>
        <taxon>Mollusca</taxon>
        <taxon>Bivalvia</taxon>
        <taxon>Autobranchia</taxon>
        <taxon>Heteroconchia</taxon>
        <taxon>Euheterodonta</taxon>
        <taxon>Imparidentia</taxon>
        <taxon>Neoheterodontei</taxon>
        <taxon>Myida</taxon>
        <taxon>Dreissenoidea</taxon>
        <taxon>Dreissenidae</taxon>
        <taxon>Dreissena</taxon>
    </lineage>
</organism>
<sequence length="160" mass="17691">MTIISIHKQHLITVFHITVYRASHTTVTNCAVSPDGARIYVANAASKQLLTLFRDGQVISTLTDPALDWGHVLYFKNYHPPGIHVTDSKQVLVCGENSHTIIQVDKDGRQTLAEVVAAKDGEDGVTCPSSVYYSKRTGTLIVGMWRIKDIIVFKAKLKTL</sequence>
<reference evidence="1" key="1">
    <citation type="journal article" date="2019" name="bioRxiv">
        <title>The Genome of the Zebra Mussel, Dreissena polymorpha: A Resource for Invasive Species Research.</title>
        <authorList>
            <person name="McCartney M.A."/>
            <person name="Auch B."/>
            <person name="Kono T."/>
            <person name="Mallez S."/>
            <person name="Zhang Y."/>
            <person name="Obille A."/>
            <person name="Becker A."/>
            <person name="Abrahante J.E."/>
            <person name="Garbe J."/>
            <person name="Badalamenti J.P."/>
            <person name="Herman A."/>
            <person name="Mangelson H."/>
            <person name="Liachko I."/>
            <person name="Sullivan S."/>
            <person name="Sone E.D."/>
            <person name="Koren S."/>
            <person name="Silverstein K.A.T."/>
            <person name="Beckman K.B."/>
            <person name="Gohl D.M."/>
        </authorList>
    </citation>
    <scope>NUCLEOTIDE SEQUENCE</scope>
    <source>
        <strain evidence="1">Duluth1</strain>
        <tissue evidence="1">Whole animal</tissue>
    </source>
</reference>
<dbReference type="InterPro" id="IPR015943">
    <property type="entry name" value="WD40/YVTN_repeat-like_dom_sf"/>
</dbReference>
<reference evidence="1" key="2">
    <citation type="submission" date="2020-11" db="EMBL/GenBank/DDBJ databases">
        <authorList>
            <person name="McCartney M.A."/>
            <person name="Auch B."/>
            <person name="Kono T."/>
            <person name="Mallez S."/>
            <person name="Becker A."/>
            <person name="Gohl D.M."/>
            <person name="Silverstein K.A.T."/>
            <person name="Koren S."/>
            <person name="Bechman K.B."/>
            <person name="Herman A."/>
            <person name="Abrahante J.E."/>
            <person name="Garbe J."/>
        </authorList>
    </citation>
    <scope>NUCLEOTIDE SEQUENCE</scope>
    <source>
        <strain evidence="1">Duluth1</strain>
        <tissue evidence="1">Whole animal</tissue>
    </source>
</reference>
<dbReference type="EMBL" id="JAIWYP010000007">
    <property type="protein sequence ID" value="KAH3801083.1"/>
    <property type="molecule type" value="Genomic_DNA"/>
</dbReference>
<protein>
    <submittedName>
        <fullName evidence="1">Uncharacterized protein</fullName>
    </submittedName>
</protein>
<dbReference type="Gene3D" id="2.130.10.10">
    <property type="entry name" value="YVTN repeat-like/Quinoprotein amine dehydrogenase"/>
    <property type="match status" value="1"/>
</dbReference>
<evidence type="ECO:0000313" key="1">
    <source>
        <dbReference type="EMBL" id="KAH3801083.1"/>
    </source>
</evidence>
<dbReference type="AlphaFoldDB" id="A0A9D4FLK6"/>
<name>A0A9D4FLK6_DREPO</name>
<gene>
    <name evidence="1" type="ORF">DPMN_154728</name>
</gene>